<dbReference type="EC" id="6.3.2.1" evidence="8"/>
<dbReference type="CDD" id="cd00560">
    <property type="entry name" value="PanC"/>
    <property type="match status" value="1"/>
</dbReference>
<evidence type="ECO:0000256" key="4">
    <source>
        <dbReference type="ARBA" id="ARBA00022655"/>
    </source>
</evidence>
<feature type="binding site" evidence="8">
    <location>
        <begin position="147"/>
        <end position="150"/>
    </location>
    <ligand>
        <name>ATP</name>
        <dbReference type="ChEBI" id="CHEBI:30616"/>
    </ligand>
</feature>
<dbReference type="NCBIfam" id="TIGR00125">
    <property type="entry name" value="cyt_tran_rel"/>
    <property type="match status" value="1"/>
</dbReference>
<evidence type="ECO:0000313" key="10">
    <source>
        <dbReference type="Proteomes" id="UP000319771"/>
    </source>
</evidence>
<dbReference type="GO" id="GO:0015940">
    <property type="term" value="P:pantothenate biosynthetic process"/>
    <property type="evidence" value="ECO:0007669"/>
    <property type="project" value="UniProtKB-UniRule"/>
</dbReference>
<sequence>MLRTHRASTVRRVVAGWRRRGLTVGFVPTMGAIHAGHLSLVERAARHADRVVASVFVNPLQFAPHEDYRRYPRPAQRDRRLLRAASVDLLWEPRAAEFYPAGHRTRVKVEGLGDVLEGASRPGHFAGVATVVLKLLQVVGPDALWLGQKDAQQARIIERMVQDLDVPVRVRRAPTVRERDGLALSSRNAYLSREERRQAVALWRGLEAARARLRAGERSAARLKAVVRRVWREYPRVREDYVAVVDRDLQPLARVRGPALLAVAARLGRARLIDNLEWNGR</sequence>
<comment type="miscellaneous">
    <text evidence="8">The reaction proceeds by a bi uni uni bi ping pong mechanism.</text>
</comment>
<evidence type="ECO:0000313" key="9">
    <source>
        <dbReference type="EMBL" id="TMQ73567.1"/>
    </source>
</evidence>
<dbReference type="Gene3D" id="3.40.50.620">
    <property type="entry name" value="HUPs"/>
    <property type="match status" value="1"/>
</dbReference>
<dbReference type="HAMAP" id="MF_00158">
    <property type="entry name" value="PanC"/>
    <property type="match status" value="1"/>
</dbReference>
<dbReference type="InterPro" id="IPR042176">
    <property type="entry name" value="Pantoate_ligase_C"/>
</dbReference>
<evidence type="ECO:0000256" key="2">
    <source>
        <dbReference type="ARBA" id="ARBA00009256"/>
    </source>
</evidence>
<dbReference type="Proteomes" id="UP000319771">
    <property type="component" value="Unassembled WGS sequence"/>
</dbReference>
<evidence type="ECO:0000256" key="8">
    <source>
        <dbReference type="HAMAP-Rule" id="MF_00158"/>
    </source>
</evidence>
<feature type="binding site" evidence="8">
    <location>
        <begin position="30"/>
        <end position="37"/>
    </location>
    <ligand>
        <name>ATP</name>
        <dbReference type="ChEBI" id="CHEBI:30616"/>
    </ligand>
</feature>
<feature type="binding site" evidence="8">
    <location>
        <position position="61"/>
    </location>
    <ligand>
        <name>beta-alanine</name>
        <dbReference type="ChEBI" id="CHEBI:57966"/>
    </ligand>
</feature>
<dbReference type="InterPro" id="IPR014729">
    <property type="entry name" value="Rossmann-like_a/b/a_fold"/>
</dbReference>
<comment type="subunit">
    <text evidence="8">Homodimer.</text>
</comment>
<dbReference type="EMBL" id="VBPB01000059">
    <property type="protein sequence ID" value="TMQ73567.1"/>
    <property type="molecule type" value="Genomic_DNA"/>
</dbReference>
<comment type="pathway">
    <text evidence="1 8">Cofactor biosynthesis; (R)-pantothenate biosynthesis; (R)-pantothenate from (R)-pantoate and beta-alanine: step 1/1.</text>
</comment>
<evidence type="ECO:0000256" key="7">
    <source>
        <dbReference type="ARBA" id="ARBA00048258"/>
    </source>
</evidence>
<dbReference type="SUPFAM" id="SSF52374">
    <property type="entry name" value="Nucleotidylyl transferase"/>
    <property type="match status" value="1"/>
</dbReference>
<keyword evidence="8" id="KW-0963">Cytoplasm</keyword>
<dbReference type="GO" id="GO:0005524">
    <property type="term" value="F:ATP binding"/>
    <property type="evidence" value="ECO:0007669"/>
    <property type="project" value="UniProtKB-KW"/>
</dbReference>
<keyword evidence="3 8" id="KW-0436">Ligase</keyword>
<accession>A0A538UCM1</accession>
<organism evidence="9 10">
    <name type="scientific">Eiseniibacteriota bacterium</name>
    <dbReference type="NCBI Taxonomy" id="2212470"/>
    <lineage>
        <taxon>Bacteria</taxon>
        <taxon>Candidatus Eiseniibacteriota</taxon>
    </lineage>
</organism>
<name>A0A538UCM1_UNCEI</name>
<dbReference type="InterPro" id="IPR003721">
    <property type="entry name" value="Pantoate_ligase"/>
</dbReference>
<feature type="binding site" evidence="8">
    <location>
        <position position="61"/>
    </location>
    <ligand>
        <name>(R)-pantoate</name>
        <dbReference type="ChEBI" id="CHEBI:15980"/>
    </ligand>
</feature>
<dbReference type="GO" id="GO:0005829">
    <property type="term" value="C:cytosol"/>
    <property type="evidence" value="ECO:0007669"/>
    <property type="project" value="TreeGrafter"/>
</dbReference>
<feature type="binding site" evidence="8">
    <location>
        <position position="176"/>
    </location>
    <ligand>
        <name>ATP</name>
        <dbReference type="ChEBI" id="CHEBI:30616"/>
    </ligand>
</feature>
<dbReference type="Pfam" id="PF02569">
    <property type="entry name" value="Pantoate_ligase"/>
    <property type="match status" value="1"/>
</dbReference>
<dbReference type="UniPathway" id="UPA00028">
    <property type="reaction ID" value="UER00005"/>
</dbReference>
<comment type="caution">
    <text evidence="9">The sequence shown here is derived from an EMBL/GenBank/DDBJ whole genome shotgun (WGS) entry which is preliminary data.</text>
</comment>
<dbReference type="InterPro" id="IPR004821">
    <property type="entry name" value="Cyt_trans-like"/>
</dbReference>
<reference evidence="9 10" key="1">
    <citation type="journal article" date="2019" name="Nat. Microbiol.">
        <title>Mediterranean grassland soil C-N compound turnover is dependent on rainfall and depth, and is mediated by genomically divergent microorganisms.</title>
        <authorList>
            <person name="Diamond S."/>
            <person name="Andeer P.F."/>
            <person name="Li Z."/>
            <person name="Crits-Christoph A."/>
            <person name="Burstein D."/>
            <person name="Anantharaman K."/>
            <person name="Lane K.R."/>
            <person name="Thomas B.C."/>
            <person name="Pan C."/>
            <person name="Northen T.R."/>
            <person name="Banfield J.F."/>
        </authorList>
    </citation>
    <scope>NUCLEOTIDE SEQUENCE [LARGE SCALE GENOMIC DNA]</scope>
    <source>
        <strain evidence="9">WS_11</strain>
    </source>
</reference>
<comment type="similarity">
    <text evidence="2 8">Belongs to the pantothenate synthetase family.</text>
</comment>
<gene>
    <name evidence="8" type="primary">panC</name>
    <name evidence="9" type="ORF">E6K81_04055</name>
</gene>
<dbReference type="GO" id="GO:0004592">
    <property type="term" value="F:pantoate-beta-alanine ligase activity"/>
    <property type="evidence" value="ECO:0007669"/>
    <property type="project" value="UniProtKB-UniRule"/>
</dbReference>
<feature type="binding site" evidence="8">
    <location>
        <begin position="184"/>
        <end position="187"/>
    </location>
    <ligand>
        <name>ATP</name>
        <dbReference type="ChEBI" id="CHEBI:30616"/>
    </ligand>
</feature>
<evidence type="ECO:0000256" key="3">
    <source>
        <dbReference type="ARBA" id="ARBA00022598"/>
    </source>
</evidence>
<proteinExistence type="inferred from homology"/>
<evidence type="ECO:0000256" key="5">
    <source>
        <dbReference type="ARBA" id="ARBA00022741"/>
    </source>
</evidence>
<keyword evidence="4 8" id="KW-0566">Pantothenate biosynthesis</keyword>
<dbReference type="PANTHER" id="PTHR21299">
    <property type="entry name" value="CYTIDYLATE KINASE/PANTOATE-BETA-ALANINE LIGASE"/>
    <property type="match status" value="1"/>
</dbReference>
<feature type="active site" description="Proton donor" evidence="8">
    <location>
        <position position="37"/>
    </location>
</feature>
<protein>
    <recommendedName>
        <fullName evidence="8">Pantothenate synthetase</fullName>
        <shortName evidence="8">PS</shortName>
        <ecNumber evidence="8">6.3.2.1</ecNumber>
    </recommendedName>
    <alternativeName>
        <fullName evidence="8">Pantoate--beta-alanine ligase</fullName>
    </alternativeName>
    <alternativeName>
        <fullName evidence="8">Pantoate-activating enzyme</fullName>
    </alternativeName>
</protein>
<keyword evidence="6 8" id="KW-0067">ATP-binding</keyword>
<comment type="subcellular location">
    <subcellularLocation>
        <location evidence="8">Cytoplasm</location>
    </subcellularLocation>
</comment>
<dbReference type="Gene3D" id="3.30.1300.10">
    <property type="entry name" value="Pantoate-beta-alanine ligase, C-terminal domain"/>
    <property type="match status" value="1"/>
</dbReference>
<dbReference type="AlphaFoldDB" id="A0A538UCM1"/>
<evidence type="ECO:0000256" key="6">
    <source>
        <dbReference type="ARBA" id="ARBA00022840"/>
    </source>
</evidence>
<dbReference type="PANTHER" id="PTHR21299:SF1">
    <property type="entry name" value="PANTOATE--BETA-ALANINE LIGASE"/>
    <property type="match status" value="1"/>
</dbReference>
<keyword evidence="5 8" id="KW-0547">Nucleotide-binding</keyword>
<evidence type="ECO:0000256" key="1">
    <source>
        <dbReference type="ARBA" id="ARBA00004990"/>
    </source>
</evidence>
<comment type="catalytic activity">
    <reaction evidence="7 8">
        <text>(R)-pantoate + beta-alanine + ATP = (R)-pantothenate + AMP + diphosphate + H(+)</text>
        <dbReference type="Rhea" id="RHEA:10912"/>
        <dbReference type="ChEBI" id="CHEBI:15378"/>
        <dbReference type="ChEBI" id="CHEBI:15980"/>
        <dbReference type="ChEBI" id="CHEBI:29032"/>
        <dbReference type="ChEBI" id="CHEBI:30616"/>
        <dbReference type="ChEBI" id="CHEBI:33019"/>
        <dbReference type="ChEBI" id="CHEBI:57966"/>
        <dbReference type="ChEBI" id="CHEBI:456215"/>
        <dbReference type="EC" id="6.3.2.1"/>
    </reaction>
</comment>
<comment type="function">
    <text evidence="8">Catalyzes the condensation of pantoate with beta-alanine in an ATP-dependent reaction via a pantoyl-adenylate intermediate.</text>
</comment>
<feature type="binding site" evidence="8">
    <location>
        <position position="153"/>
    </location>
    <ligand>
        <name>(R)-pantoate</name>
        <dbReference type="ChEBI" id="CHEBI:15980"/>
    </ligand>
</feature>
<dbReference type="NCBIfam" id="TIGR00018">
    <property type="entry name" value="panC"/>
    <property type="match status" value="1"/>
</dbReference>